<name>A0A3M7T5V5_BRAPC</name>
<evidence type="ECO:0000313" key="1">
    <source>
        <dbReference type="EMBL" id="RNA43299.1"/>
    </source>
</evidence>
<dbReference type="AlphaFoldDB" id="A0A3M7T5V5"/>
<keyword evidence="2" id="KW-1185">Reference proteome</keyword>
<evidence type="ECO:0000313" key="2">
    <source>
        <dbReference type="Proteomes" id="UP000276133"/>
    </source>
</evidence>
<dbReference type="OrthoDB" id="5985686at2759"/>
<comment type="caution">
    <text evidence="1">The sequence shown here is derived from an EMBL/GenBank/DDBJ whole genome shotgun (WGS) entry which is preliminary data.</text>
</comment>
<dbReference type="Proteomes" id="UP000276133">
    <property type="component" value="Unassembled WGS sequence"/>
</dbReference>
<protein>
    <submittedName>
        <fullName evidence="1">Uncharacterized protein</fullName>
    </submittedName>
</protein>
<sequence>FNVSRKKGEKDNLVDVHPQVGSNDCVLTPPIKWREIFLVGSKKSGEKISGEFSIIQKWGFFNFTRLNYKVSSIKH</sequence>
<organism evidence="1 2">
    <name type="scientific">Brachionus plicatilis</name>
    <name type="common">Marine rotifer</name>
    <name type="synonym">Brachionus muelleri</name>
    <dbReference type="NCBI Taxonomy" id="10195"/>
    <lineage>
        <taxon>Eukaryota</taxon>
        <taxon>Metazoa</taxon>
        <taxon>Spiralia</taxon>
        <taxon>Gnathifera</taxon>
        <taxon>Rotifera</taxon>
        <taxon>Eurotatoria</taxon>
        <taxon>Monogononta</taxon>
        <taxon>Pseudotrocha</taxon>
        <taxon>Ploima</taxon>
        <taxon>Brachionidae</taxon>
        <taxon>Brachionus</taxon>
    </lineage>
</organism>
<accession>A0A3M7T5V5</accession>
<dbReference type="EMBL" id="REGN01000240">
    <property type="protein sequence ID" value="RNA43299.1"/>
    <property type="molecule type" value="Genomic_DNA"/>
</dbReference>
<feature type="non-terminal residue" evidence="1">
    <location>
        <position position="1"/>
    </location>
</feature>
<proteinExistence type="predicted"/>
<gene>
    <name evidence="1" type="ORF">BpHYR1_004880</name>
</gene>
<reference evidence="1 2" key="1">
    <citation type="journal article" date="2018" name="Sci. Rep.">
        <title>Genomic signatures of local adaptation to the degree of environmental predictability in rotifers.</title>
        <authorList>
            <person name="Franch-Gras L."/>
            <person name="Hahn C."/>
            <person name="Garcia-Roger E.M."/>
            <person name="Carmona M.J."/>
            <person name="Serra M."/>
            <person name="Gomez A."/>
        </authorList>
    </citation>
    <scope>NUCLEOTIDE SEQUENCE [LARGE SCALE GENOMIC DNA]</scope>
    <source>
        <strain evidence="1">HYR1</strain>
    </source>
</reference>